<evidence type="ECO:0000313" key="6">
    <source>
        <dbReference type="Proteomes" id="UP000318102"/>
    </source>
</evidence>
<evidence type="ECO:0000256" key="3">
    <source>
        <dbReference type="SAM" id="SignalP"/>
    </source>
</evidence>
<dbReference type="Gene3D" id="2.180.10.10">
    <property type="entry name" value="RHS repeat-associated core"/>
    <property type="match status" value="2"/>
</dbReference>
<gene>
    <name evidence="5" type="ORF">FPZ44_05160</name>
</gene>
<keyword evidence="3" id="KW-0732">Signal</keyword>
<feature type="region of interest" description="Disordered" evidence="2">
    <location>
        <begin position="1808"/>
        <end position="1839"/>
    </location>
</feature>
<organism evidence="5 6">
    <name type="scientific">Paenibacillus agilis</name>
    <dbReference type="NCBI Taxonomy" id="3020863"/>
    <lineage>
        <taxon>Bacteria</taxon>
        <taxon>Bacillati</taxon>
        <taxon>Bacillota</taxon>
        <taxon>Bacilli</taxon>
        <taxon>Bacillales</taxon>
        <taxon>Paenibacillaceae</taxon>
        <taxon>Paenibacillus</taxon>
    </lineage>
</organism>
<dbReference type="OrthoDB" id="41445at2"/>
<dbReference type="EMBL" id="VNJK01000001">
    <property type="protein sequence ID" value="TVX92497.1"/>
    <property type="molecule type" value="Genomic_DNA"/>
</dbReference>
<dbReference type="InterPro" id="IPR030934">
    <property type="entry name" value="Intein_C"/>
</dbReference>
<protein>
    <recommendedName>
        <fullName evidence="4">Hint domain-containing protein</fullName>
    </recommendedName>
</protein>
<dbReference type="Proteomes" id="UP000318102">
    <property type="component" value="Unassembled WGS sequence"/>
</dbReference>
<dbReference type="InterPro" id="IPR022385">
    <property type="entry name" value="Rhs_assc_core"/>
</dbReference>
<dbReference type="PANTHER" id="PTHR32305">
    <property type="match status" value="1"/>
</dbReference>
<dbReference type="NCBIfam" id="TIGR01643">
    <property type="entry name" value="YD_repeat_2x"/>
    <property type="match status" value="3"/>
</dbReference>
<proteinExistence type="predicted"/>
<dbReference type="NCBIfam" id="TIGR01443">
    <property type="entry name" value="intein_Cterm"/>
    <property type="match status" value="1"/>
</dbReference>
<feature type="region of interest" description="Disordered" evidence="2">
    <location>
        <begin position="1696"/>
        <end position="1739"/>
    </location>
</feature>
<reference evidence="5 6" key="1">
    <citation type="submission" date="2019-07" db="EMBL/GenBank/DDBJ databases">
        <authorList>
            <person name="Kim J."/>
        </authorList>
    </citation>
    <scope>NUCLEOTIDE SEQUENCE [LARGE SCALE GENOMIC DNA]</scope>
    <source>
        <strain evidence="5 6">N4</strain>
    </source>
</reference>
<keyword evidence="6" id="KW-1185">Reference proteome</keyword>
<dbReference type="Pfam" id="PF05593">
    <property type="entry name" value="RHS_repeat"/>
    <property type="match status" value="1"/>
</dbReference>
<dbReference type="Pfam" id="PF25023">
    <property type="entry name" value="TEN_YD-shell"/>
    <property type="match status" value="2"/>
</dbReference>
<dbReference type="PANTHER" id="PTHR32305:SF15">
    <property type="entry name" value="PROTEIN RHSA-RELATED"/>
    <property type="match status" value="1"/>
</dbReference>
<dbReference type="InterPro" id="IPR031325">
    <property type="entry name" value="RHS_repeat"/>
</dbReference>
<feature type="chain" id="PRO_5039444692" description="Hint domain-containing protein" evidence="3">
    <location>
        <begin position="28"/>
        <end position="1839"/>
    </location>
</feature>
<dbReference type="Gene3D" id="2.170.16.10">
    <property type="entry name" value="Hedgehog/Intein (Hint) domain"/>
    <property type="match status" value="1"/>
</dbReference>
<sequence>MKKMRHLSALLALLLFLEMTSPLFMQAITAAAAPASISTQTSDNKVLLTIDYISKKYNVSPSDILSRLNEGYTLQHIHNALAQNPEATALFATLDQLYPGVGKKYAPPTVADATYASSRNINSVTGVTYPSADDSNVTDSVYGIMNTMSSVNLPPVTHDALSLVKHNTKLDQAPYSIQTGNESISSVDGSLNLSSTDLSIPGRNGLSFSLRRSYNSNEAEFFQKTVKNTEYHVTDIVPYFCGPVYKYINGLNNPKVKWRELTENCSYEGVMRYGPTFTFEYPRISVPHLSGRSEPLDKKADEIFTPSSFNRTTNPFYWFDAYYDIDLTLTLKDGKYYERVWSYNIPYPSVIDNDVKRNDLDSRVGVGKGWTWDIAYMKFDGNETYIRMPAGGVYQVDKDLKLKRYPWKDAVLTKDTSRKVDWRISAYALKMKQGTTYYFDSYGALIRVEDSYSNFLNFQHSGSGLEKVTDSLGNYIQLNYGSNITATNGRESVTYHMNTLPVNDTSISYLSAVTNSMGRTTHYAYDFAPSKFSVTSESVNQRNDYALLKTIHHPTGARTEYRYDKVLRHLGHDSKQEQYRVVDRKDVVQYVNGSVIESNQTNIQYESDPYASSKGGRHKTIFKTGDSIIISTYDKAFAYDDFTFRNVETVQQAGHVQHITNQAYTSDIFNPHPTQITSKKRNNGVESPSLIINRQYDENGNVTSETNNLGASTTTTYDTKWGLPETIKTNVDANQQTFTRVFRNNKGSVHDSRIYSNKEFGQLLSHTTYSHDEFGNVTRVNAHKNGILNAAAVFKYQYGPEYQSGFLTQQEVKVTNANGQVSTIVEKAKYDQATGRLLSYTDGKQLTTSYTYDVLGRTTLVTMPNQSQISYLYNDTHNHVQMKNTLGEVTEAWFDPLGRKIRETQGLGQVKYGYDERTSQLQWTDDAYGNRTSYSYDGFGRQIQTTYANGTSDRVEYDDAKLTLTTIDADQNRTKTTSDVLGRAVLVEKLHNKQNYTPIERTEYNYAGDITASIDGNGNRTSFQYDAARKLTAVTDASNQTTSYSYDLLGNLIETTYANQQKIKKEYDEFGRVVKKINGTGQEQRYYYDANGNLEKYIDRSGTETNNRYDVMNQLIQNTVGTENVQYSYDTEGRMLTMTDHRGTTRYEYQPSSGFLTTIQYPDGFKLENLYDLNKKIGYEFSLPTWTFSKVRGTYDNVNQLKQLNIFRGNFSNIVSYDRLANGLLAKQTFADAFVSQYQYEDTKLKQLTYLKNGTAQNTFQYGYDANENITHRNENNYITNFTYTPLNQIQTSSEYNETYSYDARYNRQTLDSNRDPSIKEAQYEYDKKNRLIKVTGNHSPVTYSYTGDGLLYERVENNVRTRYYYDADKRLVAEGTVGADGKANITYTFLYEVDGKLVGRQDRSTGKPQYYQLNGHADVVALVDEAGNKLNEYRYDIWGKPLEERETVPNNLKYSSEYWDKTTGLQYLQSRWYDPSMGRFISEDTYEGELNDPLSLNLYTYVENNPLMYHDPSGEYGVMNCKMRCFSAGTKIQTEDGYKAIEDIEVGDKVLAKSEETGELAYKEVEETFQRVAEETYHVTVKDTTFVTTEEHPFWVPGVGWVEARDLKVGDKLVDNEGNEYAIERIEVKKEQTKVYNFRVNGYHNYFVTDLKIWTHNCGGFPGGAGGGGYRAGGGGSFSTDLPLFRPSTIYRPFKAPDVKLPKPKASASSSKSSSTKGTGDKVPTKSGGGSDPNNFVNEHAKKHMYEPSKPSTPNRSQYGENVDVGRLRYDTINYPDKAYSNWPGNPNNLNKQRITKYYKEYNGNISTHHTPTGSHRVFDNIDKPRSSSHFPYVPRNR</sequence>
<dbReference type="InterPro" id="IPR003587">
    <property type="entry name" value="Hint_dom_N"/>
</dbReference>
<dbReference type="PROSITE" id="PS50818">
    <property type="entry name" value="INTEIN_C_TER"/>
    <property type="match status" value="1"/>
</dbReference>
<dbReference type="GO" id="GO:0016539">
    <property type="term" value="P:intein-mediated protein splicing"/>
    <property type="evidence" value="ECO:0007669"/>
    <property type="project" value="InterPro"/>
</dbReference>
<comment type="caution">
    <text evidence="5">The sequence shown here is derived from an EMBL/GenBank/DDBJ whole genome shotgun (WGS) entry which is preliminary data.</text>
</comment>
<dbReference type="NCBIfam" id="TIGR03696">
    <property type="entry name" value="Rhs_assc_core"/>
    <property type="match status" value="1"/>
</dbReference>
<feature type="signal peptide" evidence="3">
    <location>
        <begin position="1"/>
        <end position="27"/>
    </location>
</feature>
<dbReference type="CDD" id="cd00081">
    <property type="entry name" value="Hint"/>
    <property type="match status" value="1"/>
</dbReference>
<dbReference type="PROSITE" id="PS50817">
    <property type="entry name" value="INTEIN_N_TER"/>
    <property type="match status" value="1"/>
</dbReference>
<name>A0A559IY21_9BACL</name>
<evidence type="ECO:0000256" key="2">
    <source>
        <dbReference type="SAM" id="MobiDB-lite"/>
    </source>
</evidence>
<dbReference type="SMART" id="SM00306">
    <property type="entry name" value="HintN"/>
    <property type="match status" value="1"/>
</dbReference>
<feature type="domain" description="Hint" evidence="4">
    <location>
        <begin position="1524"/>
        <end position="1618"/>
    </location>
</feature>
<dbReference type="InterPro" id="IPR006141">
    <property type="entry name" value="Intein_N"/>
</dbReference>
<dbReference type="SUPFAM" id="SSF51294">
    <property type="entry name" value="Hedgehog/intein (Hint) domain"/>
    <property type="match status" value="1"/>
</dbReference>
<keyword evidence="1" id="KW-0677">Repeat</keyword>
<dbReference type="InterPro" id="IPR006530">
    <property type="entry name" value="YD"/>
</dbReference>
<accession>A0A559IY21</accession>
<feature type="compositionally biased region" description="Low complexity" evidence="2">
    <location>
        <begin position="1705"/>
        <end position="1719"/>
    </location>
</feature>
<feature type="compositionally biased region" description="Basic and acidic residues" evidence="2">
    <location>
        <begin position="1818"/>
        <end position="1827"/>
    </location>
</feature>
<evidence type="ECO:0000259" key="4">
    <source>
        <dbReference type="SMART" id="SM00306"/>
    </source>
</evidence>
<evidence type="ECO:0000313" key="5">
    <source>
        <dbReference type="EMBL" id="TVX92497.1"/>
    </source>
</evidence>
<evidence type="ECO:0000256" key="1">
    <source>
        <dbReference type="ARBA" id="ARBA00022737"/>
    </source>
</evidence>
<dbReference type="Pfam" id="PF07591">
    <property type="entry name" value="PT-HINT"/>
    <property type="match status" value="1"/>
</dbReference>
<dbReference type="InterPro" id="IPR056823">
    <property type="entry name" value="TEN-like_YD-shell"/>
</dbReference>
<dbReference type="RefSeq" id="WP_144988016.1">
    <property type="nucleotide sequence ID" value="NZ_VNJK01000001.1"/>
</dbReference>
<dbReference type="InterPro" id="IPR050708">
    <property type="entry name" value="T6SS_VgrG/RHS"/>
</dbReference>
<dbReference type="InterPro" id="IPR036844">
    <property type="entry name" value="Hint_dom_sf"/>
</dbReference>